<reference evidence="1 2" key="1">
    <citation type="submission" date="2018-09" db="EMBL/GenBank/DDBJ databases">
        <title>Genome sequencing of Lachnoanaerobaculum umeaense DSM 23576.</title>
        <authorList>
            <person name="Kook J.-K."/>
            <person name="Park S.-N."/>
            <person name="Lim Y.K."/>
        </authorList>
    </citation>
    <scope>NUCLEOTIDE SEQUENCE [LARGE SCALE GENOMIC DNA]</scope>
    <source>
        <strain evidence="2">DSM 23576 \ CCUG 58757</strain>
    </source>
</reference>
<dbReference type="KEGG" id="lua:D4A81_02275"/>
<protein>
    <submittedName>
        <fullName evidence="1">Metal-dependent hydrolase</fullName>
    </submittedName>
</protein>
<sequence>MLGKTHFSVGMAAGLAVCRPQSLAILVAGTAVAGFGGIISDIDVGTSDAHNKVDHIIGLAMGAIVGVVIADAVFHVGIYNRLMADSNIARIIIGTLAFLGICIFGMKQPHRSFMHSILALLGLSFFVYMIFPDVAPYFSIGFASHMVIDAFNGKREKLFWPIGKGFALRMCSSNGMINNLLFHLSNIATVILILTSRSVFSILLMVMGFLKR</sequence>
<dbReference type="OrthoDB" id="5459053at2"/>
<dbReference type="GO" id="GO:0016787">
    <property type="term" value="F:hydrolase activity"/>
    <property type="evidence" value="ECO:0007669"/>
    <property type="project" value="UniProtKB-KW"/>
</dbReference>
<name>A0A385Q4I4_9FIRM</name>
<keyword evidence="2" id="KW-1185">Reference proteome</keyword>
<proteinExistence type="predicted"/>
<organism evidence="1 2">
    <name type="scientific">Lachnoanaerobaculum umeaense</name>
    <dbReference type="NCBI Taxonomy" id="617123"/>
    <lineage>
        <taxon>Bacteria</taxon>
        <taxon>Bacillati</taxon>
        <taxon>Bacillota</taxon>
        <taxon>Clostridia</taxon>
        <taxon>Lachnospirales</taxon>
        <taxon>Lachnospiraceae</taxon>
        <taxon>Lachnoanaerobaculum</taxon>
    </lineage>
</organism>
<keyword evidence="1" id="KW-0378">Hydrolase</keyword>
<dbReference type="AlphaFoldDB" id="A0A385Q4I4"/>
<evidence type="ECO:0000313" key="2">
    <source>
        <dbReference type="Proteomes" id="UP000265562"/>
    </source>
</evidence>
<evidence type="ECO:0000313" key="1">
    <source>
        <dbReference type="EMBL" id="AYB00780.1"/>
    </source>
</evidence>
<dbReference type="InterPro" id="IPR007404">
    <property type="entry name" value="YdjM-like"/>
</dbReference>
<dbReference type="EMBL" id="CP032364">
    <property type="protein sequence ID" value="AYB00780.1"/>
    <property type="molecule type" value="Genomic_DNA"/>
</dbReference>
<accession>A0A385Q4I4</accession>
<gene>
    <name evidence="1" type="ORF">D4A81_02275</name>
</gene>
<dbReference type="Proteomes" id="UP000265562">
    <property type="component" value="Chromosome"/>
</dbReference>
<dbReference type="Pfam" id="PF04307">
    <property type="entry name" value="YdjM"/>
    <property type="match status" value="1"/>
</dbReference>